<dbReference type="GO" id="GO:0006508">
    <property type="term" value="P:proteolysis"/>
    <property type="evidence" value="ECO:0007669"/>
    <property type="project" value="UniProtKB-KW"/>
</dbReference>
<reference evidence="5 6" key="1">
    <citation type="submission" date="2016-10" db="EMBL/GenBank/DDBJ databases">
        <authorList>
            <person name="de Groot N.N."/>
        </authorList>
    </citation>
    <scope>NUCLEOTIDE SEQUENCE [LARGE SCALE GENOMIC DNA]</scope>
    <source>
        <strain evidence="5 6">CGMCC 4.6858</strain>
    </source>
</reference>
<evidence type="ECO:0000256" key="2">
    <source>
        <dbReference type="ARBA" id="ARBA00022670"/>
    </source>
</evidence>
<dbReference type="InterPro" id="IPR029062">
    <property type="entry name" value="Class_I_gatase-like"/>
</dbReference>
<dbReference type="SUPFAM" id="SSF52317">
    <property type="entry name" value="Class I glutamine amidotransferase-like"/>
    <property type="match status" value="1"/>
</dbReference>
<proteinExistence type="inferred from homology"/>
<dbReference type="InterPro" id="IPR005320">
    <property type="entry name" value="Peptidase_S51"/>
</dbReference>
<accession>A0A1G7A8Q6</accession>
<dbReference type="CDD" id="cd03146">
    <property type="entry name" value="GAT1_Peptidase_E"/>
    <property type="match status" value="1"/>
</dbReference>
<dbReference type="RefSeq" id="WP_090860537.1">
    <property type="nucleotide sequence ID" value="NZ_FMZM01000015.1"/>
</dbReference>
<evidence type="ECO:0000313" key="6">
    <source>
        <dbReference type="Proteomes" id="UP000199034"/>
    </source>
</evidence>
<evidence type="ECO:0000313" key="5">
    <source>
        <dbReference type="EMBL" id="SDE11318.1"/>
    </source>
</evidence>
<dbReference type="AlphaFoldDB" id="A0A1G7A8Q6"/>
<dbReference type="OrthoDB" id="9778515at2"/>
<sequence length="248" mass="26131">MTILALGGGGFSMEPDNPLLDDFLLSLASRRRGAGGRARVCFVPTASGDSESYGDRFVEAFAERAETSQLRLFHLHELEGLSVREHLLAQDVVYVGGGSTANLLAIWRLHGVDEVLREAVADGVVLAGISAGMNCWFEGSVTDSFGPLAALPDGLGLVPGSACPHYDGEEERRPSYLDLVGSGALPDGYAAEDGCGLLFRDGELVEAVSSRPEARAFRVHVAGGGLDLVDGMQAPTVAESPLEVRYLG</sequence>
<gene>
    <name evidence="5" type="ORF">SAMN05421872_11528</name>
</gene>
<dbReference type="PANTHER" id="PTHR20842">
    <property type="entry name" value="PROTEASE S51 ALPHA-ASPARTYL DIPEPTIDASE"/>
    <property type="match status" value="1"/>
</dbReference>
<dbReference type="EMBL" id="FMZM01000015">
    <property type="protein sequence ID" value="SDE11318.1"/>
    <property type="molecule type" value="Genomic_DNA"/>
</dbReference>
<keyword evidence="3" id="KW-0378">Hydrolase</keyword>
<dbReference type="PANTHER" id="PTHR20842:SF0">
    <property type="entry name" value="ALPHA-ASPARTYL DIPEPTIDASE"/>
    <property type="match status" value="1"/>
</dbReference>
<evidence type="ECO:0000256" key="3">
    <source>
        <dbReference type="ARBA" id="ARBA00022801"/>
    </source>
</evidence>
<keyword evidence="2" id="KW-0645">Protease</keyword>
<dbReference type="Pfam" id="PF03575">
    <property type="entry name" value="Peptidase_S51"/>
    <property type="match status" value="1"/>
</dbReference>
<protein>
    <submittedName>
        <fullName evidence="5">Peptidase E</fullName>
    </submittedName>
</protein>
<dbReference type="Gene3D" id="3.40.50.880">
    <property type="match status" value="1"/>
</dbReference>
<keyword evidence="6" id="KW-1185">Reference proteome</keyword>
<dbReference type="Proteomes" id="UP000199034">
    <property type="component" value="Unassembled WGS sequence"/>
</dbReference>
<evidence type="ECO:0000256" key="4">
    <source>
        <dbReference type="ARBA" id="ARBA00022825"/>
    </source>
</evidence>
<name>A0A1G7A8Q6_9ACTN</name>
<dbReference type="GO" id="GO:0008236">
    <property type="term" value="F:serine-type peptidase activity"/>
    <property type="evidence" value="ECO:0007669"/>
    <property type="project" value="UniProtKB-KW"/>
</dbReference>
<keyword evidence="4" id="KW-0720">Serine protease</keyword>
<comment type="similarity">
    <text evidence="1">Belongs to the peptidase S51 family.</text>
</comment>
<organism evidence="5 6">
    <name type="scientific">Nocardioides lianchengensis</name>
    <dbReference type="NCBI Taxonomy" id="1045774"/>
    <lineage>
        <taxon>Bacteria</taxon>
        <taxon>Bacillati</taxon>
        <taxon>Actinomycetota</taxon>
        <taxon>Actinomycetes</taxon>
        <taxon>Propionibacteriales</taxon>
        <taxon>Nocardioidaceae</taxon>
        <taxon>Nocardioides</taxon>
    </lineage>
</organism>
<evidence type="ECO:0000256" key="1">
    <source>
        <dbReference type="ARBA" id="ARBA00006534"/>
    </source>
</evidence>